<dbReference type="GO" id="GO:0016614">
    <property type="term" value="F:oxidoreductase activity, acting on CH-OH group of donors"/>
    <property type="evidence" value="ECO:0007669"/>
    <property type="project" value="InterPro"/>
</dbReference>
<dbReference type="InterPro" id="IPR036188">
    <property type="entry name" value="FAD/NAD-bd_sf"/>
</dbReference>
<evidence type="ECO:0000256" key="3">
    <source>
        <dbReference type="ARBA" id="ARBA00022630"/>
    </source>
</evidence>
<evidence type="ECO:0000256" key="1">
    <source>
        <dbReference type="ARBA" id="ARBA00001974"/>
    </source>
</evidence>
<dbReference type="SUPFAM" id="SSF55856">
    <property type="entry name" value="Cytochrome b5-like heme/steroid binding domain"/>
    <property type="match status" value="1"/>
</dbReference>
<reference evidence="7" key="1">
    <citation type="journal article" date="2020" name="Nature">
        <title>Giant virus diversity and host interactions through global metagenomics.</title>
        <authorList>
            <person name="Schulz F."/>
            <person name="Roux S."/>
            <person name="Paez-Espino D."/>
            <person name="Jungbluth S."/>
            <person name="Walsh D.A."/>
            <person name="Denef V.J."/>
            <person name="McMahon K.D."/>
            <person name="Konstantinidis K.T."/>
            <person name="Eloe-Fadrosh E.A."/>
            <person name="Kyrpides N.C."/>
            <person name="Woyke T."/>
        </authorList>
    </citation>
    <scope>NUCLEOTIDE SEQUENCE</scope>
    <source>
        <strain evidence="7">GVMAG-S-3300012919-55</strain>
    </source>
</reference>
<dbReference type="SUPFAM" id="SSF51905">
    <property type="entry name" value="FAD/NAD(P)-binding domain"/>
    <property type="match status" value="1"/>
</dbReference>
<comment type="cofactor">
    <cofactor evidence="1">
        <name>FAD</name>
        <dbReference type="ChEBI" id="CHEBI:57692"/>
    </cofactor>
</comment>
<feature type="domain" description="Glucose-methanol-choline oxidoreductase C-terminal" evidence="6">
    <location>
        <begin position="778"/>
        <end position="895"/>
    </location>
</feature>
<dbReference type="Gene3D" id="3.50.50.60">
    <property type="entry name" value="FAD/NAD(P)-binding domain"/>
    <property type="match status" value="2"/>
</dbReference>
<dbReference type="Pfam" id="PF05199">
    <property type="entry name" value="GMC_oxred_C"/>
    <property type="match status" value="1"/>
</dbReference>
<sequence>MSDISNGQVKITNNVSSLMQSILYTSNKSNPIYVSSSLYLLQNDSTKKTTEVKNETNAVQLTEINKDINNDTSTIVLPNNLSEDTLLWFIQDMSYIKKALSKNITTYTITCPIINKGKNIVAFLNGTNTYTLQNNHVQCNSDIVINFLKNQEEYNGLLYNESSPYKMNDNNQISRVINIAYKFEPVYNKLHSLGNIDALYSEKLDDLFQLYKFLIMDYHNITNNKNNIQVIITSILSNIQISILIEQDNSITITTSSDYDFPTPIQNYQDLSANLLVLQDDITNKQVISNLLHYINDKTKYNNISIQSRTDGLNICNLSTTIHVNDTSDNIIYDYVVVGGGPSGIMTSYKLSDMYPDKKILLLEKSEYSLQDYIDDSYNNIFEWNNAQNDPKYQYSFNSQDNKSVWLGKGIGGGSLHNGLQYIDQDKVINKNHPEWYNYNNINMVSEVNNIINSVSYSYDVSNSPNEAWYSLKENIDDNSLNNIHSYNNKVYSTDLSTNERLLLGNLVQNNPNITIKLNSGAKRVLYTSSNYVYSIEDFSGVKYYGKQYILTSGAIQTPAILQRSNINCGDHLCDHAGFTILYGKLNTVQETRDVSYSGDETFEVTSDVLGLIFNTSQRYVYYVTGSNVPSEDQNNVLDFTSWISSHPGGASAITKWVNQDYNLVYPSSHSTSRWNSYKSRFTRITNNNVKLGDVINYNDLNDIYKSDTLYNTLFPSQTITETTYVPVNDLGFDSSNIISHLQTRDDNLNWQTYYSTVPGLNQYLILTHAQSTNISCKGSVKIVSNNNENPNVILNHLGNNTNIETNQYVHNLYEAYLKNHTILTNMGYVLLSPQTNITKQYIYNNIGSIYHYFGSCSNIVDDTNKVNDFSNLFIGDLSVLKKPFGGSTTFPALINGFKTALQL</sequence>
<dbReference type="EMBL" id="MN740919">
    <property type="protein sequence ID" value="QHU17916.1"/>
    <property type="molecule type" value="Genomic_DNA"/>
</dbReference>
<evidence type="ECO:0000259" key="6">
    <source>
        <dbReference type="Pfam" id="PF05199"/>
    </source>
</evidence>
<comment type="similarity">
    <text evidence="2">Belongs to the GMC oxidoreductase family.</text>
</comment>
<keyword evidence="3" id="KW-0285">Flavoprotein</keyword>
<evidence type="ECO:0000256" key="4">
    <source>
        <dbReference type="ARBA" id="ARBA00022827"/>
    </source>
</evidence>
<dbReference type="PANTHER" id="PTHR42784">
    <property type="entry name" value="PYRANOSE 2-OXIDASE"/>
    <property type="match status" value="1"/>
</dbReference>
<name>A0A6C0KL77_9ZZZZ</name>
<dbReference type="AlphaFoldDB" id="A0A6C0KL77"/>
<dbReference type="InterPro" id="IPR036400">
    <property type="entry name" value="Cyt_B5-like_heme/steroid_sf"/>
</dbReference>
<protein>
    <recommendedName>
        <fullName evidence="6">Glucose-methanol-choline oxidoreductase C-terminal domain-containing protein</fullName>
    </recommendedName>
</protein>
<keyword evidence="5" id="KW-0560">Oxidoreductase</keyword>
<dbReference type="InterPro" id="IPR051473">
    <property type="entry name" value="P2Ox-like"/>
</dbReference>
<organism evidence="7">
    <name type="scientific">viral metagenome</name>
    <dbReference type="NCBI Taxonomy" id="1070528"/>
    <lineage>
        <taxon>unclassified sequences</taxon>
        <taxon>metagenomes</taxon>
        <taxon>organismal metagenomes</taxon>
    </lineage>
</organism>
<proteinExistence type="inferred from homology"/>
<dbReference type="Gene3D" id="3.10.120.10">
    <property type="entry name" value="Cytochrome b5-like heme/steroid binding domain"/>
    <property type="match status" value="1"/>
</dbReference>
<dbReference type="Gene3D" id="3.30.410.40">
    <property type="match status" value="1"/>
</dbReference>
<dbReference type="PANTHER" id="PTHR42784:SF1">
    <property type="entry name" value="PYRANOSE 2-OXIDASE"/>
    <property type="match status" value="1"/>
</dbReference>
<dbReference type="InterPro" id="IPR007867">
    <property type="entry name" value="GMC_OxRtase_C"/>
</dbReference>
<evidence type="ECO:0000256" key="2">
    <source>
        <dbReference type="ARBA" id="ARBA00010790"/>
    </source>
</evidence>
<keyword evidence="4" id="KW-0274">FAD</keyword>
<accession>A0A6C0KL77</accession>
<evidence type="ECO:0000313" key="7">
    <source>
        <dbReference type="EMBL" id="QHU17916.1"/>
    </source>
</evidence>
<evidence type="ECO:0000256" key="5">
    <source>
        <dbReference type="ARBA" id="ARBA00023002"/>
    </source>
</evidence>